<dbReference type="PANTHER" id="PTHR12203:SF35">
    <property type="entry name" value="PROTEIN O-GLUCOSYLTRANSFERASE 1"/>
    <property type="match status" value="1"/>
</dbReference>
<protein>
    <submittedName>
        <fullName evidence="3">Lipopolysaccharide biosynthesis protein</fullName>
    </submittedName>
</protein>
<evidence type="ECO:0000313" key="3">
    <source>
        <dbReference type="EMBL" id="MCC9018379.1"/>
    </source>
</evidence>
<dbReference type="RefSeq" id="WP_202702277.1">
    <property type="nucleotide sequence ID" value="NZ_JAJJMN010000001.1"/>
</dbReference>
<dbReference type="EMBL" id="JAJJMN010000001">
    <property type="protein sequence ID" value="MCC9018379.1"/>
    <property type="molecule type" value="Genomic_DNA"/>
</dbReference>
<keyword evidence="4" id="KW-1185">Reference proteome</keyword>
<evidence type="ECO:0000313" key="4">
    <source>
        <dbReference type="Proteomes" id="UP001430700"/>
    </source>
</evidence>
<dbReference type="InterPro" id="IPR006598">
    <property type="entry name" value="CAP10"/>
</dbReference>
<keyword evidence="1" id="KW-0808">Transferase</keyword>
<dbReference type="Pfam" id="PF05686">
    <property type="entry name" value="Glyco_transf_90"/>
    <property type="match status" value="1"/>
</dbReference>
<dbReference type="Proteomes" id="UP001430700">
    <property type="component" value="Unassembled WGS sequence"/>
</dbReference>
<evidence type="ECO:0000256" key="1">
    <source>
        <dbReference type="ARBA" id="ARBA00022679"/>
    </source>
</evidence>
<sequence length="310" mass="37247">MKVEKEYKFFLYLRGYYNSIFANYKEYLSKKEYLLSKLSDEEISMCYDRKQYYNKDNFSFRDISSEYTIDDLRNIKSPTSYYIDTFEYARYFDKNYPIRFVFGDVDFVPKEHAIVKSRPIGNDNGKGILLNLDRQRHFKFIKNDIAYAQKNDILIGRLSIRKQHRIEFFKKHFNNPNVDIGHVKKNGENAQWFKDRLSYKEHLNYKYILSLEGYDVATNLKWIMSSNSIAVSPKLKFETWFMEGKLRGGEHYIEIADDYSDLDEKLDFYLNNPKEALEIIHNANEYVKKFRNKYMEELVSILVLESLYIS</sequence>
<dbReference type="PANTHER" id="PTHR12203">
    <property type="entry name" value="KDEL LYS-ASP-GLU-LEU CONTAINING - RELATED"/>
    <property type="match status" value="1"/>
</dbReference>
<dbReference type="SMART" id="SM00672">
    <property type="entry name" value="CAP10"/>
    <property type="match status" value="1"/>
</dbReference>
<evidence type="ECO:0000259" key="2">
    <source>
        <dbReference type="SMART" id="SM00672"/>
    </source>
</evidence>
<dbReference type="InterPro" id="IPR051091">
    <property type="entry name" value="O-Glucosyltr/Glycosyltrsf_90"/>
</dbReference>
<proteinExistence type="predicted"/>
<reference evidence="3" key="1">
    <citation type="submission" date="2021-11" db="EMBL/GenBank/DDBJ databases">
        <title>Description of novel Flavobacterium species.</title>
        <authorList>
            <person name="Saticioglu I.B."/>
            <person name="Ay H."/>
            <person name="Altun S."/>
            <person name="Duman M."/>
        </authorList>
    </citation>
    <scope>NUCLEOTIDE SEQUENCE</scope>
    <source>
        <strain evidence="3">F-126</strain>
    </source>
</reference>
<feature type="domain" description="Glycosyl transferase CAP10" evidence="2">
    <location>
        <begin position="68"/>
        <end position="305"/>
    </location>
</feature>
<organism evidence="3 4">
    <name type="scientific">Flavobacterium lipolyticum</name>
    <dbReference type="NCBI Taxonomy" id="2893754"/>
    <lineage>
        <taxon>Bacteria</taxon>
        <taxon>Pseudomonadati</taxon>
        <taxon>Bacteroidota</taxon>
        <taxon>Flavobacteriia</taxon>
        <taxon>Flavobacteriales</taxon>
        <taxon>Flavobacteriaceae</taxon>
        <taxon>Flavobacterium</taxon>
    </lineage>
</organism>
<name>A0ABS8M133_9FLAO</name>
<gene>
    <name evidence="3" type="ORF">LNQ34_11385</name>
</gene>
<accession>A0ABS8M133</accession>
<comment type="caution">
    <text evidence="3">The sequence shown here is derived from an EMBL/GenBank/DDBJ whole genome shotgun (WGS) entry which is preliminary data.</text>
</comment>